<evidence type="ECO:0000259" key="1">
    <source>
        <dbReference type="PROSITE" id="PS51819"/>
    </source>
</evidence>
<dbReference type="AlphaFoldDB" id="L9XI45"/>
<dbReference type="Proteomes" id="UP000011602">
    <property type="component" value="Unassembled WGS sequence"/>
</dbReference>
<dbReference type="InterPro" id="IPR037523">
    <property type="entry name" value="VOC_core"/>
</dbReference>
<dbReference type="InterPro" id="IPR029068">
    <property type="entry name" value="Glyas_Bleomycin-R_OHBP_Dase"/>
</dbReference>
<reference evidence="2 3" key="1">
    <citation type="journal article" date="2014" name="PLoS Genet.">
        <title>Phylogenetically driven sequencing of extremely halophilic archaea reveals strategies for static and dynamic osmo-response.</title>
        <authorList>
            <person name="Becker E.A."/>
            <person name="Seitzer P.M."/>
            <person name="Tritt A."/>
            <person name="Larsen D."/>
            <person name="Krusor M."/>
            <person name="Yao A.I."/>
            <person name="Wu D."/>
            <person name="Madern D."/>
            <person name="Eisen J.A."/>
            <person name="Darling A.E."/>
            <person name="Facciotti M.T."/>
        </authorList>
    </citation>
    <scope>NUCLEOTIDE SEQUENCE [LARGE SCALE GENOMIC DNA]</scope>
    <source>
        <strain evidence="2 3">JCM 12255</strain>
    </source>
</reference>
<dbReference type="PROSITE" id="PS51819">
    <property type="entry name" value="VOC"/>
    <property type="match status" value="2"/>
</dbReference>
<name>L9XI45_9EURY</name>
<dbReference type="PATRIC" id="fig|1227499.3.peg.480"/>
<accession>L9XI45</accession>
<evidence type="ECO:0000313" key="3">
    <source>
        <dbReference type="Proteomes" id="UP000011602"/>
    </source>
</evidence>
<sequence>MLESLRSSMTPDTPGLHHVTAIAGDPQRNADFYVDTLGLRFVKRTVNHDDTGSYHFYFGDEGGMPGTTITFFPWTDDGRQGEFGAGQAQATAYRIPTESVDYWRDRLEDRDVDVTETERFGETVLAFADPDGIGLELVAADDETAHGDPDEVGTEIDVGDGTIDHGDSIATTWSASPVPAEHQLRGFHNVTLAVSGIQPTAAVLTDVLGYERENEVDGRHRFRSATGGPASIVDLVETDANRGRTGVGTVHHVAFKARDLEEQERWREAYADHGLSPSEVIDRKYFRSIYAREPGGVLFEMATMAPGFTEDEDREELGSSLVLPDRLEAERERIEARLPEFDGPSVEN</sequence>
<dbReference type="CDD" id="cd08347">
    <property type="entry name" value="PcpA_C_like"/>
    <property type="match status" value="1"/>
</dbReference>
<feature type="domain" description="VOC" evidence="1">
    <location>
        <begin position="186"/>
        <end position="304"/>
    </location>
</feature>
<keyword evidence="2" id="KW-0223">Dioxygenase</keyword>
<dbReference type="Gene3D" id="3.10.180.10">
    <property type="entry name" value="2,3-Dihydroxybiphenyl 1,2-Dioxygenase, domain 1"/>
    <property type="match status" value="2"/>
</dbReference>
<dbReference type="SUPFAM" id="SSF54593">
    <property type="entry name" value="Glyoxalase/Bleomycin resistance protein/Dihydroxybiphenyl dioxygenase"/>
    <property type="match status" value="1"/>
</dbReference>
<comment type="caution">
    <text evidence="2">The sequence shown here is derived from an EMBL/GenBank/DDBJ whole genome shotgun (WGS) entry which is preliminary data.</text>
</comment>
<dbReference type="Pfam" id="PF00903">
    <property type="entry name" value="Glyoxalase"/>
    <property type="match status" value="2"/>
</dbReference>
<feature type="domain" description="VOC" evidence="1">
    <location>
        <begin position="15"/>
        <end position="140"/>
    </location>
</feature>
<evidence type="ECO:0000313" key="2">
    <source>
        <dbReference type="EMBL" id="ELY61282.1"/>
    </source>
</evidence>
<dbReference type="PANTHER" id="PTHR36110:SF4">
    <property type="entry name" value="RING-CLEAVING DIOXYGENASE MHQA-RELATED"/>
    <property type="match status" value="1"/>
</dbReference>
<dbReference type="EMBL" id="AOHZ01000012">
    <property type="protein sequence ID" value="ELY61282.1"/>
    <property type="molecule type" value="Genomic_DNA"/>
</dbReference>
<protein>
    <submittedName>
        <fullName evidence="2">Glyoxalase/bleomycin resistance protein/dioxygenase</fullName>
    </submittedName>
</protein>
<proteinExistence type="predicted"/>
<dbReference type="PANTHER" id="PTHR36110">
    <property type="entry name" value="RING-CLEAVING DIOXYGENASE MHQE-RELATED"/>
    <property type="match status" value="1"/>
</dbReference>
<dbReference type="InterPro" id="IPR052537">
    <property type="entry name" value="Extradiol_RC_dioxygenase"/>
</dbReference>
<dbReference type="GO" id="GO:0051213">
    <property type="term" value="F:dioxygenase activity"/>
    <property type="evidence" value="ECO:0007669"/>
    <property type="project" value="UniProtKB-KW"/>
</dbReference>
<organism evidence="2 3">
    <name type="scientific">Natronolimnohabitans innermongolicus JCM 12255</name>
    <dbReference type="NCBI Taxonomy" id="1227499"/>
    <lineage>
        <taxon>Archaea</taxon>
        <taxon>Methanobacteriati</taxon>
        <taxon>Methanobacteriota</taxon>
        <taxon>Stenosarchaea group</taxon>
        <taxon>Halobacteria</taxon>
        <taxon>Halobacteriales</taxon>
        <taxon>Natrialbaceae</taxon>
        <taxon>Natronolimnohabitans</taxon>
    </lineage>
</organism>
<gene>
    <name evidence="2" type="ORF">C493_02341</name>
</gene>
<dbReference type="STRING" id="1227499.C493_02341"/>
<keyword evidence="2" id="KW-0560">Oxidoreductase</keyword>
<dbReference type="InterPro" id="IPR004360">
    <property type="entry name" value="Glyas_Fos-R_dOase_dom"/>
</dbReference>
<keyword evidence="3" id="KW-1185">Reference proteome</keyword>
<dbReference type="eggNOG" id="arCOG03101">
    <property type="taxonomic scope" value="Archaea"/>
</dbReference>